<reference evidence="2" key="1">
    <citation type="submission" date="2020-06" db="EMBL/GenBank/DDBJ databases">
        <authorList>
            <person name="Onetto C."/>
        </authorList>
    </citation>
    <scope>NUCLEOTIDE SEQUENCE</scope>
</reference>
<evidence type="ECO:0000313" key="3">
    <source>
        <dbReference type="Proteomes" id="UP000716446"/>
    </source>
</evidence>
<accession>A0A9N8P9Y7</accession>
<feature type="compositionally biased region" description="Acidic residues" evidence="1">
    <location>
        <begin position="1"/>
        <end position="10"/>
    </location>
</feature>
<dbReference type="Proteomes" id="UP000716446">
    <property type="component" value="Unassembled WGS sequence"/>
</dbReference>
<evidence type="ECO:0000256" key="1">
    <source>
        <dbReference type="SAM" id="MobiDB-lite"/>
    </source>
</evidence>
<evidence type="ECO:0000313" key="2">
    <source>
        <dbReference type="EMBL" id="CAD0086745.1"/>
    </source>
</evidence>
<name>A0A9N8P9Y7_9PEZI</name>
<keyword evidence="3" id="KW-1185">Reference proteome</keyword>
<comment type="caution">
    <text evidence="2">The sequence shown here is derived from an EMBL/GenBank/DDBJ whole genome shotgun (WGS) entry which is preliminary data.</text>
</comment>
<sequence>MDPDDSDDAREDDKERCHENGYPVASSPTFKKHARTVEDQANDTELAYHLNALDLDADTRKSYHMTAKHLDRKARIRNSKTVRGFKFPQSHVGRVQKNKELNMYQLSKWAGRDAEKKKVVAKLLHDRGKDRTEGLNNPF</sequence>
<gene>
    <name evidence="2" type="ORF">AWRI4619_LOCUS4274</name>
</gene>
<organism evidence="2 3">
    <name type="scientific">Aureobasidium vineae</name>
    <dbReference type="NCBI Taxonomy" id="2773715"/>
    <lineage>
        <taxon>Eukaryota</taxon>
        <taxon>Fungi</taxon>
        <taxon>Dikarya</taxon>
        <taxon>Ascomycota</taxon>
        <taxon>Pezizomycotina</taxon>
        <taxon>Dothideomycetes</taxon>
        <taxon>Dothideomycetidae</taxon>
        <taxon>Dothideales</taxon>
        <taxon>Saccotheciaceae</taxon>
        <taxon>Aureobasidium</taxon>
    </lineage>
</organism>
<dbReference type="EMBL" id="CAIJEN010000005">
    <property type="protein sequence ID" value="CAD0086745.1"/>
    <property type="molecule type" value="Genomic_DNA"/>
</dbReference>
<dbReference type="AlphaFoldDB" id="A0A9N8P9Y7"/>
<protein>
    <submittedName>
        <fullName evidence="2">Uncharacterized protein</fullName>
    </submittedName>
</protein>
<feature type="region of interest" description="Disordered" evidence="1">
    <location>
        <begin position="1"/>
        <end position="27"/>
    </location>
</feature>
<proteinExistence type="predicted"/>